<dbReference type="NCBIfam" id="NF033573">
    <property type="entry name" value="transpos_IS200"/>
    <property type="match status" value="1"/>
</dbReference>
<dbReference type="GO" id="GO:0004803">
    <property type="term" value="F:transposase activity"/>
    <property type="evidence" value="ECO:0007669"/>
    <property type="project" value="InterPro"/>
</dbReference>
<reference evidence="2" key="1">
    <citation type="submission" date="2019-10" db="EMBL/GenBank/DDBJ databases">
        <title>Draft genome sequece of Microseira wollei NIES-4236.</title>
        <authorList>
            <person name="Yamaguchi H."/>
            <person name="Suzuki S."/>
            <person name="Kawachi M."/>
        </authorList>
    </citation>
    <scope>NUCLEOTIDE SEQUENCE</scope>
    <source>
        <strain evidence="2">NIES-4236</strain>
    </source>
</reference>
<proteinExistence type="predicted"/>
<evidence type="ECO:0000313" key="3">
    <source>
        <dbReference type="Proteomes" id="UP001050975"/>
    </source>
</evidence>
<dbReference type="PANTHER" id="PTHR33360:SF2">
    <property type="entry name" value="TRANSPOSASE FOR INSERTION SEQUENCE ELEMENT IS200"/>
    <property type="match status" value="1"/>
</dbReference>
<dbReference type="PANTHER" id="PTHR33360">
    <property type="entry name" value="TRANSPOSASE FOR INSERTION SEQUENCE ELEMENT IS200"/>
    <property type="match status" value="1"/>
</dbReference>
<dbReference type="SUPFAM" id="SSF143422">
    <property type="entry name" value="Transposase IS200-like"/>
    <property type="match status" value="1"/>
</dbReference>
<sequence length="176" mass="20146">MILFHSCRSVSDLKAHLVMTTKYRRKAITGEMLQRLHIILKDLLIKWDCQLVEFNGESDHVHLLFQYHPDLQLSTLVGNIKSTTSRRLRQEFAEHLSRFYTKDVFWNGSYFVASCGGVTISTLKQYIESQDSPEIGDSSSTHRPVKESGLIWLWVNSSSPKNSSHTALRVRCGASF</sequence>
<dbReference type="GO" id="GO:0003677">
    <property type="term" value="F:DNA binding"/>
    <property type="evidence" value="ECO:0007669"/>
    <property type="project" value="InterPro"/>
</dbReference>
<dbReference type="Gene3D" id="3.30.70.1290">
    <property type="entry name" value="Transposase IS200-like"/>
    <property type="match status" value="1"/>
</dbReference>
<dbReference type="AlphaFoldDB" id="A0AAV3X7Y6"/>
<evidence type="ECO:0000259" key="1">
    <source>
        <dbReference type="SMART" id="SM01321"/>
    </source>
</evidence>
<dbReference type="InterPro" id="IPR036515">
    <property type="entry name" value="Transposase_17_sf"/>
</dbReference>
<protein>
    <submittedName>
        <fullName evidence="2">Transposase</fullName>
    </submittedName>
</protein>
<dbReference type="GO" id="GO:0006313">
    <property type="term" value="P:DNA transposition"/>
    <property type="evidence" value="ECO:0007669"/>
    <property type="project" value="InterPro"/>
</dbReference>
<dbReference type="InterPro" id="IPR002686">
    <property type="entry name" value="Transposase_17"/>
</dbReference>
<comment type="caution">
    <text evidence="2">The sequence shown here is derived from an EMBL/GenBank/DDBJ whole genome shotgun (WGS) entry which is preliminary data.</text>
</comment>
<accession>A0AAV3X7Y6</accession>
<dbReference type="Pfam" id="PF01797">
    <property type="entry name" value="Y1_Tnp"/>
    <property type="match status" value="1"/>
</dbReference>
<dbReference type="EMBL" id="BLAY01000042">
    <property type="protein sequence ID" value="GET38268.1"/>
    <property type="molecule type" value="Genomic_DNA"/>
</dbReference>
<dbReference type="Proteomes" id="UP001050975">
    <property type="component" value="Unassembled WGS sequence"/>
</dbReference>
<name>A0AAV3X7Y6_9CYAN</name>
<organism evidence="2 3">
    <name type="scientific">Microseira wollei NIES-4236</name>
    <dbReference type="NCBI Taxonomy" id="2530354"/>
    <lineage>
        <taxon>Bacteria</taxon>
        <taxon>Bacillati</taxon>
        <taxon>Cyanobacteriota</taxon>
        <taxon>Cyanophyceae</taxon>
        <taxon>Oscillatoriophycideae</taxon>
        <taxon>Aerosakkonematales</taxon>
        <taxon>Aerosakkonemataceae</taxon>
        <taxon>Microseira</taxon>
    </lineage>
</organism>
<dbReference type="SMART" id="SM01321">
    <property type="entry name" value="Y1_Tnp"/>
    <property type="match status" value="1"/>
</dbReference>
<evidence type="ECO:0000313" key="2">
    <source>
        <dbReference type="EMBL" id="GET38268.1"/>
    </source>
</evidence>
<keyword evidence="3" id="KW-1185">Reference proteome</keyword>
<feature type="domain" description="Transposase IS200-like" evidence="1">
    <location>
        <begin position="10"/>
        <end position="130"/>
    </location>
</feature>
<gene>
    <name evidence="2" type="ORF">MiSe_30240</name>
</gene>